<keyword evidence="3" id="KW-0813">Transport</keyword>
<dbReference type="NCBIfam" id="TIGR01844">
    <property type="entry name" value="type_I_sec_TolC"/>
    <property type="match status" value="1"/>
</dbReference>
<evidence type="ECO:0000256" key="9">
    <source>
        <dbReference type="SAM" id="SignalP"/>
    </source>
</evidence>
<sequence>MKPLPYAIRSIVLTSLCAVTFQASAGSLKEIYHQALQNDPQLKIAEATFRANKEALPQARAGLLPSVNAQAGTTYTDSDQVDFNNHGYSVSLVQPVFSASRWFAYQQGKTLDEQAQLQFDQAQQSLILRSVETYLNVLRAKSNLETAEAQERAIRRRLDQVNAQFEVGLIAITDVHEAQASYDNARVALIEAEGALDNSYEALERLTGLSTQEIDSLSEDYPIEGVEPATPDAWLEKALTDNLGLKLAQSSIEVARRSAQIAKSGHYPTVDLSATYDRDKGTPSSNDWNTSKVVGLTLSVPLFSGGATSSKARQAYAQMDASTQTYDDARRGVTQATRSLLRNIKTNVQSVAARQQSIVSSKAALEATSEGFNVGTRNVVDVLTAEQALYAAQRDYANARLDYVLNLFTFKQQLGTLNPDDLYGLDEWLIKP</sequence>
<dbReference type="InterPro" id="IPR051906">
    <property type="entry name" value="TolC-like"/>
</dbReference>
<evidence type="ECO:0000256" key="3">
    <source>
        <dbReference type="ARBA" id="ARBA00022448"/>
    </source>
</evidence>
<protein>
    <submittedName>
        <fullName evidence="10">TolC family outer membrane protein</fullName>
    </submittedName>
</protein>
<dbReference type="GO" id="GO:0009279">
    <property type="term" value="C:cell outer membrane"/>
    <property type="evidence" value="ECO:0007669"/>
    <property type="project" value="UniProtKB-SubCell"/>
</dbReference>
<feature type="chain" id="PRO_5025072168" evidence="9">
    <location>
        <begin position="26"/>
        <end position="432"/>
    </location>
</feature>
<comment type="subcellular location">
    <subcellularLocation>
        <location evidence="1">Cell outer membrane</location>
    </subcellularLocation>
</comment>
<feature type="coiled-coil region" evidence="8">
    <location>
        <begin position="137"/>
        <end position="164"/>
    </location>
</feature>
<keyword evidence="8" id="KW-0175">Coiled coil</keyword>
<keyword evidence="11" id="KW-1185">Reference proteome</keyword>
<dbReference type="RefSeq" id="WP_138987121.1">
    <property type="nucleotide sequence ID" value="NZ_CP043869.1"/>
</dbReference>
<dbReference type="SUPFAM" id="SSF56954">
    <property type="entry name" value="Outer membrane efflux proteins (OEP)"/>
    <property type="match status" value="1"/>
</dbReference>
<gene>
    <name evidence="10" type="ORF">F0U83_11215</name>
</gene>
<evidence type="ECO:0000256" key="8">
    <source>
        <dbReference type="SAM" id="Coils"/>
    </source>
</evidence>
<keyword evidence="4" id="KW-1134">Transmembrane beta strand</keyword>
<evidence type="ECO:0000256" key="4">
    <source>
        <dbReference type="ARBA" id="ARBA00022452"/>
    </source>
</evidence>
<dbReference type="OrthoDB" id="9813458at2"/>
<keyword evidence="9" id="KW-0732">Signal</keyword>
<dbReference type="KEGG" id="ncu:F0U83_11215"/>
<dbReference type="GO" id="GO:1990281">
    <property type="term" value="C:efflux pump complex"/>
    <property type="evidence" value="ECO:0007669"/>
    <property type="project" value="TreeGrafter"/>
</dbReference>
<keyword evidence="6" id="KW-0472">Membrane</keyword>
<evidence type="ECO:0000313" key="11">
    <source>
        <dbReference type="Proteomes" id="UP000324760"/>
    </source>
</evidence>
<evidence type="ECO:0000256" key="6">
    <source>
        <dbReference type="ARBA" id="ARBA00023136"/>
    </source>
</evidence>
<reference evidence="10 11" key="1">
    <citation type="journal article" date="2019" name="Biochem. Eng. J.">
        <title>Metabolic engineering of the marine bacteria Neptunomonas concharum for the production of acetoin and meso-2,3-butanediol from acetate.</title>
        <authorList>
            <person name="Li W."/>
            <person name="Pu N."/>
            <person name="Liu C.-X."/>
            <person name="Yuan Q.-P."/>
            <person name="Li Z.-J."/>
        </authorList>
    </citation>
    <scope>NUCLEOTIDE SEQUENCE [LARGE SCALE GENOMIC DNA]</scope>
    <source>
        <strain evidence="10 11">JCM17730</strain>
    </source>
</reference>
<organism evidence="10 11">
    <name type="scientific">Neptunomonas concharum</name>
    <dbReference type="NCBI Taxonomy" id="1031538"/>
    <lineage>
        <taxon>Bacteria</taxon>
        <taxon>Pseudomonadati</taxon>
        <taxon>Pseudomonadota</taxon>
        <taxon>Gammaproteobacteria</taxon>
        <taxon>Oceanospirillales</taxon>
        <taxon>Oceanospirillaceae</taxon>
        <taxon>Neptunomonas</taxon>
    </lineage>
</organism>
<dbReference type="GO" id="GO:0015562">
    <property type="term" value="F:efflux transmembrane transporter activity"/>
    <property type="evidence" value="ECO:0007669"/>
    <property type="project" value="InterPro"/>
</dbReference>
<dbReference type="Gene3D" id="1.20.1600.10">
    <property type="entry name" value="Outer membrane efflux proteins (OEP)"/>
    <property type="match status" value="1"/>
</dbReference>
<dbReference type="Proteomes" id="UP000324760">
    <property type="component" value="Chromosome"/>
</dbReference>
<dbReference type="PANTHER" id="PTHR30026">
    <property type="entry name" value="OUTER MEMBRANE PROTEIN TOLC"/>
    <property type="match status" value="1"/>
</dbReference>
<name>A0A5P1RCA9_9GAMM</name>
<proteinExistence type="inferred from homology"/>
<comment type="similarity">
    <text evidence="2">Belongs to the outer membrane factor (OMF) (TC 1.B.17) family.</text>
</comment>
<dbReference type="GO" id="GO:0015288">
    <property type="term" value="F:porin activity"/>
    <property type="evidence" value="ECO:0007669"/>
    <property type="project" value="TreeGrafter"/>
</dbReference>
<evidence type="ECO:0000256" key="2">
    <source>
        <dbReference type="ARBA" id="ARBA00007613"/>
    </source>
</evidence>
<dbReference type="InterPro" id="IPR003423">
    <property type="entry name" value="OMP_efflux"/>
</dbReference>
<evidence type="ECO:0000256" key="1">
    <source>
        <dbReference type="ARBA" id="ARBA00004442"/>
    </source>
</evidence>
<feature type="signal peptide" evidence="9">
    <location>
        <begin position="1"/>
        <end position="25"/>
    </location>
</feature>
<evidence type="ECO:0000313" key="10">
    <source>
        <dbReference type="EMBL" id="QEQ97237.1"/>
    </source>
</evidence>
<evidence type="ECO:0000256" key="5">
    <source>
        <dbReference type="ARBA" id="ARBA00022692"/>
    </source>
</evidence>
<accession>A0A5P1RCA9</accession>
<dbReference type="EMBL" id="CP043869">
    <property type="protein sequence ID" value="QEQ97237.1"/>
    <property type="molecule type" value="Genomic_DNA"/>
</dbReference>
<dbReference type="Pfam" id="PF02321">
    <property type="entry name" value="OEP"/>
    <property type="match status" value="2"/>
</dbReference>
<dbReference type="AlphaFoldDB" id="A0A5P1RCA9"/>
<evidence type="ECO:0000256" key="7">
    <source>
        <dbReference type="ARBA" id="ARBA00023237"/>
    </source>
</evidence>
<dbReference type="InterPro" id="IPR010130">
    <property type="entry name" value="T1SS_OMP_TolC"/>
</dbReference>
<dbReference type="PANTHER" id="PTHR30026:SF20">
    <property type="entry name" value="OUTER MEMBRANE PROTEIN TOLC"/>
    <property type="match status" value="1"/>
</dbReference>
<keyword evidence="5" id="KW-0812">Transmembrane</keyword>
<keyword evidence="7" id="KW-0998">Cell outer membrane</keyword>